<proteinExistence type="predicted"/>
<accession>A0ABV8PXK0</accession>
<protein>
    <recommendedName>
        <fullName evidence="4">Lipoprotein</fullName>
    </recommendedName>
</protein>
<comment type="caution">
    <text evidence="2">The sequence shown here is derived from an EMBL/GenBank/DDBJ whole genome shotgun (WGS) entry which is preliminary data.</text>
</comment>
<name>A0ABV8PXK0_9BACT</name>
<evidence type="ECO:0000313" key="2">
    <source>
        <dbReference type="EMBL" id="MFC4231965.1"/>
    </source>
</evidence>
<sequence length="260" mass="29202">MKRYFTFLLTVLLGITSCKKAGTTLIFNENLKIKMSESVDSTKRTLSLNCFTEKIYECSNYTIQSTYVLTNDKITINFIQIISPDVCLTSLGPASTLIKLDGLANKVYDVELNFGTSTITGQLNVSTNSFIATLPVQTKVQFINPNLGRVPNNTIYGTVHYHTASTTTLVQKFVDSLQFYGATISLYPQGDYSNFQIESNGQIKQNQDLGYYFTRYYIFNYSGNSGQLKSLVKRFGVTYPDSLLVTLNTTKGETFYSWTP</sequence>
<reference evidence="3" key="1">
    <citation type="journal article" date="2019" name="Int. J. Syst. Evol. Microbiol.">
        <title>The Global Catalogue of Microorganisms (GCM) 10K type strain sequencing project: providing services to taxonomists for standard genome sequencing and annotation.</title>
        <authorList>
            <consortium name="The Broad Institute Genomics Platform"/>
            <consortium name="The Broad Institute Genome Sequencing Center for Infectious Disease"/>
            <person name="Wu L."/>
            <person name="Ma J."/>
        </authorList>
    </citation>
    <scope>NUCLEOTIDE SEQUENCE [LARGE SCALE GENOMIC DNA]</scope>
    <source>
        <strain evidence="3">CECT 8010</strain>
    </source>
</reference>
<feature type="signal peptide" evidence="1">
    <location>
        <begin position="1"/>
        <end position="21"/>
    </location>
</feature>
<evidence type="ECO:0008006" key="4">
    <source>
        <dbReference type="Google" id="ProtNLM"/>
    </source>
</evidence>
<gene>
    <name evidence="2" type="ORF">ACFOW1_08690</name>
</gene>
<dbReference type="Proteomes" id="UP001595906">
    <property type="component" value="Unassembled WGS sequence"/>
</dbReference>
<organism evidence="2 3">
    <name type="scientific">Parasediminibacterium paludis</name>
    <dbReference type="NCBI Taxonomy" id="908966"/>
    <lineage>
        <taxon>Bacteria</taxon>
        <taxon>Pseudomonadati</taxon>
        <taxon>Bacteroidota</taxon>
        <taxon>Chitinophagia</taxon>
        <taxon>Chitinophagales</taxon>
        <taxon>Chitinophagaceae</taxon>
        <taxon>Parasediminibacterium</taxon>
    </lineage>
</organism>
<evidence type="ECO:0000313" key="3">
    <source>
        <dbReference type="Proteomes" id="UP001595906"/>
    </source>
</evidence>
<keyword evidence="1" id="KW-0732">Signal</keyword>
<dbReference type="PROSITE" id="PS51257">
    <property type="entry name" value="PROKAR_LIPOPROTEIN"/>
    <property type="match status" value="1"/>
</dbReference>
<evidence type="ECO:0000256" key="1">
    <source>
        <dbReference type="SAM" id="SignalP"/>
    </source>
</evidence>
<feature type="chain" id="PRO_5045770344" description="Lipoprotein" evidence="1">
    <location>
        <begin position="22"/>
        <end position="260"/>
    </location>
</feature>
<dbReference type="EMBL" id="JBHSDC010000014">
    <property type="protein sequence ID" value="MFC4231965.1"/>
    <property type="molecule type" value="Genomic_DNA"/>
</dbReference>
<dbReference type="RefSeq" id="WP_379013631.1">
    <property type="nucleotide sequence ID" value="NZ_JBHSDC010000014.1"/>
</dbReference>
<keyword evidence="3" id="KW-1185">Reference proteome</keyword>